<organism evidence="1 2">
    <name type="scientific">Tessaracoccus bendigoensis DSM 12906</name>
    <dbReference type="NCBI Taxonomy" id="1123357"/>
    <lineage>
        <taxon>Bacteria</taxon>
        <taxon>Bacillati</taxon>
        <taxon>Actinomycetota</taxon>
        <taxon>Actinomycetes</taxon>
        <taxon>Propionibacteriales</taxon>
        <taxon>Propionibacteriaceae</taxon>
        <taxon>Tessaracoccus</taxon>
    </lineage>
</organism>
<dbReference type="AlphaFoldDB" id="A0A1M6M7E3"/>
<dbReference type="Proteomes" id="UP000184512">
    <property type="component" value="Unassembled WGS sequence"/>
</dbReference>
<evidence type="ECO:0000313" key="1">
    <source>
        <dbReference type="EMBL" id="SHJ79389.1"/>
    </source>
</evidence>
<name>A0A1M6M7E3_9ACTN</name>
<dbReference type="InterPro" id="IPR009097">
    <property type="entry name" value="Cyclic_Pdiesterase"/>
</dbReference>
<dbReference type="Gene3D" id="3.90.1140.10">
    <property type="entry name" value="Cyclic phosphodiesterase"/>
    <property type="match status" value="1"/>
</dbReference>
<evidence type="ECO:0000313" key="2">
    <source>
        <dbReference type="Proteomes" id="UP000184512"/>
    </source>
</evidence>
<dbReference type="SUPFAM" id="SSF55144">
    <property type="entry name" value="LigT-like"/>
    <property type="match status" value="1"/>
</dbReference>
<dbReference type="STRING" id="1123357.SAMN02745244_03275"/>
<sequence>MRIVPNQDRDFTEWHGGCRHALVWALDVDTPAVRERVSEARSLLAPHLLGRYRRQPHITVAFAGLDPLPGATPTGGLYTREDRRGHIEGLTRLRHGPLDVEVGGWATYPMAPYLEVSAPGFEPLRDLLSTRPGLYTPHVTIGLYAVESELGTVADLMADFQAPPIRLRVEAVSLMSYEASDIAGPLTTLGRFSLTEGSWSATA</sequence>
<accession>A0A1M6M7E3</accession>
<reference evidence="2" key="1">
    <citation type="submission" date="2016-11" db="EMBL/GenBank/DDBJ databases">
        <authorList>
            <person name="Varghese N."/>
            <person name="Submissions S."/>
        </authorList>
    </citation>
    <scope>NUCLEOTIDE SEQUENCE [LARGE SCALE GENOMIC DNA]</scope>
    <source>
        <strain evidence="2">DSM 12906</strain>
    </source>
</reference>
<proteinExistence type="predicted"/>
<keyword evidence="2" id="KW-1185">Reference proteome</keyword>
<dbReference type="GO" id="GO:0016874">
    <property type="term" value="F:ligase activity"/>
    <property type="evidence" value="ECO:0007669"/>
    <property type="project" value="UniProtKB-KW"/>
</dbReference>
<dbReference type="Pfam" id="PF13563">
    <property type="entry name" value="2_5_RNA_ligase2"/>
    <property type="match status" value="1"/>
</dbReference>
<protein>
    <submittedName>
        <fullName evidence="1">2'-5' RNA ligase</fullName>
    </submittedName>
</protein>
<keyword evidence="1" id="KW-0436">Ligase</keyword>
<dbReference type="RefSeq" id="WP_073190359.1">
    <property type="nucleotide sequence ID" value="NZ_FQZG01000082.1"/>
</dbReference>
<gene>
    <name evidence="1" type="ORF">SAMN02745244_03275</name>
</gene>
<dbReference type="EMBL" id="FQZG01000082">
    <property type="protein sequence ID" value="SHJ79389.1"/>
    <property type="molecule type" value="Genomic_DNA"/>
</dbReference>